<organism evidence="1 2">
    <name type="scientific">Cysteiniphilum litorale</name>
    <dbReference type="NCBI Taxonomy" id="2056700"/>
    <lineage>
        <taxon>Bacteria</taxon>
        <taxon>Pseudomonadati</taxon>
        <taxon>Pseudomonadota</taxon>
        <taxon>Gammaproteobacteria</taxon>
        <taxon>Thiotrichales</taxon>
        <taxon>Fastidiosibacteraceae</taxon>
        <taxon>Cysteiniphilum</taxon>
    </lineage>
</organism>
<dbReference type="AlphaFoldDB" id="A0A8J3E9H0"/>
<reference evidence="1" key="1">
    <citation type="journal article" date="2014" name="Int. J. Syst. Evol. Microbiol.">
        <title>Complete genome sequence of Corynebacterium casei LMG S-19264T (=DSM 44701T), isolated from a smear-ripened cheese.</title>
        <authorList>
            <consortium name="US DOE Joint Genome Institute (JGI-PGF)"/>
            <person name="Walter F."/>
            <person name="Albersmeier A."/>
            <person name="Kalinowski J."/>
            <person name="Ruckert C."/>
        </authorList>
    </citation>
    <scope>NUCLEOTIDE SEQUENCE</scope>
    <source>
        <strain evidence="1">CGMCC 1.15758</strain>
    </source>
</reference>
<dbReference type="OrthoDB" id="5623919at2"/>
<dbReference type="RefSeq" id="WP_117003097.1">
    <property type="nucleotide sequence ID" value="NZ_BMJS01000021.1"/>
</dbReference>
<evidence type="ECO:0000313" key="1">
    <source>
        <dbReference type="EMBL" id="GGG01165.1"/>
    </source>
</evidence>
<sequence>MTVNVEAIYNQAKQLKKAGLDFNARLSGVEQYLLTKESGFVQTLAAKGVQKDDAFVAWFGLSPMASQKKTFEGFKQLIDTLESNPREFSTTMQQLRDNYLVESGSGNLKVFLAENRYKNEAFNTAFENALAETKSDKADNGNHMLFKQNKEMFEQRAVAGKSV</sequence>
<name>A0A8J3E9H0_9GAMM</name>
<dbReference type="Proteomes" id="UP000636949">
    <property type="component" value="Unassembled WGS sequence"/>
</dbReference>
<gene>
    <name evidence="1" type="ORF">GCM10010995_18240</name>
</gene>
<keyword evidence="2" id="KW-1185">Reference proteome</keyword>
<reference evidence="1" key="2">
    <citation type="submission" date="2020-09" db="EMBL/GenBank/DDBJ databases">
        <authorList>
            <person name="Sun Q."/>
            <person name="Zhou Y."/>
        </authorList>
    </citation>
    <scope>NUCLEOTIDE SEQUENCE</scope>
    <source>
        <strain evidence="1">CGMCC 1.15758</strain>
    </source>
</reference>
<protein>
    <submittedName>
        <fullName evidence="1">Uncharacterized protein</fullName>
    </submittedName>
</protein>
<proteinExistence type="predicted"/>
<comment type="caution">
    <text evidence="1">The sequence shown here is derived from an EMBL/GenBank/DDBJ whole genome shotgun (WGS) entry which is preliminary data.</text>
</comment>
<evidence type="ECO:0000313" key="2">
    <source>
        <dbReference type="Proteomes" id="UP000636949"/>
    </source>
</evidence>
<accession>A0A8J3E9H0</accession>
<dbReference type="EMBL" id="BMJS01000021">
    <property type="protein sequence ID" value="GGG01165.1"/>
    <property type="molecule type" value="Genomic_DNA"/>
</dbReference>